<dbReference type="EMBL" id="ML210248">
    <property type="protein sequence ID" value="TFK22170.1"/>
    <property type="molecule type" value="Genomic_DNA"/>
</dbReference>
<feature type="compositionally biased region" description="Acidic residues" evidence="1">
    <location>
        <begin position="1074"/>
        <end position="1090"/>
    </location>
</feature>
<dbReference type="InterPro" id="IPR032675">
    <property type="entry name" value="LRR_dom_sf"/>
</dbReference>
<dbReference type="CDD" id="cd09917">
    <property type="entry name" value="F-box_SF"/>
    <property type="match status" value="1"/>
</dbReference>
<evidence type="ECO:0000313" key="4">
    <source>
        <dbReference type="Proteomes" id="UP000307440"/>
    </source>
</evidence>
<proteinExistence type="predicted"/>
<sequence length="1329" mass="148176">MNHPTFTVSGGGNKPIPPELLHHIVGFLSADGRSLQSTSLSSSHFRNLCQEHLFSEIGLPCRQTPLSTDTWSGGICERLTSTLQQSPRLATYIRSIVVHDTWIHGRGEYLCDEEAFADALDLIPAENIKNFTINVHRPPSAPNWWGNVPQVTRDAITRICRSSSLISLDAGFVPLYFLNICGPSLKRLEVRAPRHEAIARLQFGRVRMPSTLDTLVLHDNDYLRNILAFFLHPNICKIDLGSIKQLHVCLRPHQDFVDLARLLEVTPQLETLSFDLYNVYQYGYTDDLLSLDFSKLSSLKKVYMRGPRIYEKGGPFAMDPLEQMLRLLSRFSSKNPIENLNLCLRHNYVDSSQPNPIPEDQVEMVCRAETCRNIDCLLTNADMFPNLRNVEIEYAFKMAVEPGMEKAEGMTIKVVPKLVESGMVRIRPQVYESHDFHLFMPISKMSASSLAKGKGKEVKISLAINRSRSSSTTTTAATDTGMSFDVDYVPEDIWLTIFEQLPPSDLGHLSATCRKFHHLTQRPLLREITWAKTLSTRRNVRDWAPGNSLAQFTGIVRKVKIRLSFKKVNNGALVSSVDWDLYDAVFSRIRSFSNLRSLELMDTIITPALYPVLAAITSLRELTIIRCVFVWSPLYPAILETLGRPLPAGYPPHGITHGIPPNITAQEQWFAENHNFDFAQELSHITHLTFKYNRLDFHDEHGRAAADDFPHPSSELNKPSILHPLYLLTIPSLTDLTLTWTPNLIQVYDILRRNYNFSSNPAPNAGIPGGPLAIANAGGGTLVVPAQIQFPQLQIFGNNPPTTLATLMNVTNPFGHNPFVQLRPDFTRLRRVTLLIDDLSRDVMDSVVGLFERRDNSLAADVGPLRILLKVGKHTLTEQHIGNIQFRLPGVYRFEGPLPIVGLLNAGSESLGVTNTMEEIRMTEAMDMGMILHSLEKLPRTMNKLDLRMFKWDGEILYAVRSLFKGLKELVIRYGKGHLPENNHVVLGSDILPELKDLHTLRLLPSPDCIKRERSLGNPYNQSGGYPNTNWWAMSSVNLHNAGAGNNTIHPHHHHHQLNHANNFHNHNPHVDSMEDDDTYDPESDEWSDDTVMDAMGDTAVAGTLQDFRTGSVPYVTALPPGTLSSTLVGGAAIFGGSTNTSTSASTSNASHNASDYSSTGAYRHSSRSTLFRQYQGPRGLSSPSFSGGSRLSSASSSSTSTSSSALPLASTSRASASSSTSTSSTSSSHIVYPRRSQARLRADRASMEAARANNPPVSVPVPRVQSETDRIAASLREDLGDYLVGWNRHCPSLRVVQIEHDITWIRRFDGDMWTPAINKPRAWEVGNY</sequence>
<dbReference type="InterPro" id="IPR036047">
    <property type="entry name" value="F-box-like_dom_sf"/>
</dbReference>
<dbReference type="SUPFAM" id="SSF81383">
    <property type="entry name" value="F-box domain"/>
    <property type="match status" value="1"/>
</dbReference>
<feature type="compositionally biased region" description="Low complexity" evidence="1">
    <location>
        <begin position="1140"/>
        <end position="1155"/>
    </location>
</feature>
<dbReference type="STRING" id="230819.A0A5C3KNY6"/>
<feature type="region of interest" description="Disordered" evidence="1">
    <location>
        <begin position="1043"/>
        <end position="1090"/>
    </location>
</feature>
<organism evidence="3 4">
    <name type="scientific">Coprinopsis marcescibilis</name>
    <name type="common">Agaric fungus</name>
    <name type="synonym">Psathyrella marcescibilis</name>
    <dbReference type="NCBI Taxonomy" id="230819"/>
    <lineage>
        <taxon>Eukaryota</taxon>
        <taxon>Fungi</taxon>
        <taxon>Dikarya</taxon>
        <taxon>Basidiomycota</taxon>
        <taxon>Agaricomycotina</taxon>
        <taxon>Agaricomycetes</taxon>
        <taxon>Agaricomycetidae</taxon>
        <taxon>Agaricales</taxon>
        <taxon>Agaricineae</taxon>
        <taxon>Psathyrellaceae</taxon>
        <taxon>Coprinopsis</taxon>
    </lineage>
</organism>
<dbReference type="PROSITE" id="PS50181">
    <property type="entry name" value="FBOX"/>
    <property type="match status" value="1"/>
</dbReference>
<feature type="domain" description="F-box" evidence="2">
    <location>
        <begin position="483"/>
        <end position="533"/>
    </location>
</feature>
<dbReference type="OrthoDB" id="5354526at2759"/>
<dbReference type="Proteomes" id="UP000307440">
    <property type="component" value="Unassembled WGS sequence"/>
</dbReference>
<evidence type="ECO:0000256" key="1">
    <source>
        <dbReference type="SAM" id="MobiDB-lite"/>
    </source>
</evidence>
<name>A0A5C3KNY6_COPMA</name>
<reference evidence="3 4" key="1">
    <citation type="journal article" date="2019" name="Nat. Ecol. Evol.">
        <title>Megaphylogeny resolves global patterns of mushroom evolution.</title>
        <authorList>
            <person name="Varga T."/>
            <person name="Krizsan K."/>
            <person name="Foldi C."/>
            <person name="Dima B."/>
            <person name="Sanchez-Garcia M."/>
            <person name="Sanchez-Ramirez S."/>
            <person name="Szollosi G.J."/>
            <person name="Szarkandi J.G."/>
            <person name="Papp V."/>
            <person name="Albert L."/>
            <person name="Andreopoulos W."/>
            <person name="Angelini C."/>
            <person name="Antonin V."/>
            <person name="Barry K.W."/>
            <person name="Bougher N.L."/>
            <person name="Buchanan P."/>
            <person name="Buyck B."/>
            <person name="Bense V."/>
            <person name="Catcheside P."/>
            <person name="Chovatia M."/>
            <person name="Cooper J."/>
            <person name="Damon W."/>
            <person name="Desjardin D."/>
            <person name="Finy P."/>
            <person name="Geml J."/>
            <person name="Haridas S."/>
            <person name="Hughes K."/>
            <person name="Justo A."/>
            <person name="Karasinski D."/>
            <person name="Kautmanova I."/>
            <person name="Kiss B."/>
            <person name="Kocsube S."/>
            <person name="Kotiranta H."/>
            <person name="LaButti K.M."/>
            <person name="Lechner B.E."/>
            <person name="Liimatainen K."/>
            <person name="Lipzen A."/>
            <person name="Lukacs Z."/>
            <person name="Mihaltcheva S."/>
            <person name="Morgado L.N."/>
            <person name="Niskanen T."/>
            <person name="Noordeloos M.E."/>
            <person name="Ohm R.A."/>
            <person name="Ortiz-Santana B."/>
            <person name="Ovrebo C."/>
            <person name="Racz N."/>
            <person name="Riley R."/>
            <person name="Savchenko A."/>
            <person name="Shiryaev A."/>
            <person name="Soop K."/>
            <person name="Spirin V."/>
            <person name="Szebenyi C."/>
            <person name="Tomsovsky M."/>
            <person name="Tulloss R.E."/>
            <person name="Uehling J."/>
            <person name="Grigoriev I.V."/>
            <person name="Vagvolgyi C."/>
            <person name="Papp T."/>
            <person name="Martin F.M."/>
            <person name="Miettinen O."/>
            <person name="Hibbett D.S."/>
            <person name="Nagy L.G."/>
        </authorList>
    </citation>
    <scope>NUCLEOTIDE SEQUENCE [LARGE SCALE GENOMIC DNA]</scope>
    <source>
        <strain evidence="3 4">CBS 121175</strain>
    </source>
</reference>
<protein>
    <recommendedName>
        <fullName evidence="2">F-box domain-containing protein</fullName>
    </recommendedName>
</protein>
<feature type="compositionally biased region" description="Low complexity" evidence="1">
    <location>
        <begin position="1177"/>
        <end position="1229"/>
    </location>
</feature>
<evidence type="ECO:0000259" key="2">
    <source>
        <dbReference type="PROSITE" id="PS50181"/>
    </source>
</evidence>
<feature type="region of interest" description="Disordered" evidence="1">
    <location>
        <begin position="1140"/>
        <end position="1244"/>
    </location>
</feature>
<evidence type="ECO:0000313" key="3">
    <source>
        <dbReference type="EMBL" id="TFK22170.1"/>
    </source>
</evidence>
<dbReference type="Gene3D" id="3.80.10.10">
    <property type="entry name" value="Ribonuclease Inhibitor"/>
    <property type="match status" value="1"/>
</dbReference>
<dbReference type="SUPFAM" id="SSF52047">
    <property type="entry name" value="RNI-like"/>
    <property type="match status" value="2"/>
</dbReference>
<dbReference type="SMART" id="SM00256">
    <property type="entry name" value="FBOX"/>
    <property type="match status" value="2"/>
</dbReference>
<accession>A0A5C3KNY6</accession>
<dbReference type="InterPro" id="IPR001810">
    <property type="entry name" value="F-box_dom"/>
</dbReference>
<dbReference type="Pfam" id="PF12937">
    <property type="entry name" value="F-box-like"/>
    <property type="match status" value="1"/>
</dbReference>
<gene>
    <name evidence="3" type="ORF">FA15DRAFT_706630</name>
</gene>
<keyword evidence="4" id="KW-1185">Reference proteome</keyword>